<feature type="compositionally biased region" description="Low complexity" evidence="11">
    <location>
        <begin position="446"/>
        <end position="458"/>
    </location>
</feature>
<evidence type="ECO:0000256" key="10">
    <source>
        <dbReference type="ARBA" id="ARBA00023136"/>
    </source>
</evidence>
<evidence type="ECO:0000256" key="1">
    <source>
        <dbReference type="ARBA" id="ARBA00004163"/>
    </source>
</evidence>
<evidence type="ECO:0000256" key="7">
    <source>
        <dbReference type="ARBA" id="ARBA00022737"/>
    </source>
</evidence>
<evidence type="ECO:0000256" key="9">
    <source>
        <dbReference type="ARBA" id="ARBA00022989"/>
    </source>
</evidence>
<accession>A0A8R1U9K0</accession>
<evidence type="ECO:0000256" key="2">
    <source>
        <dbReference type="ARBA" id="ARBA00004184"/>
    </source>
</evidence>
<dbReference type="FunFam" id="2.20.110.10:FF:000001">
    <property type="entry name" value="Junctophilin"/>
    <property type="match status" value="1"/>
</dbReference>
<dbReference type="EnsemblMetazoa" id="PPA14332.1">
    <property type="protein sequence ID" value="PPA14332.1"/>
    <property type="gene ID" value="WBGene00103886"/>
</dbReference>
<comment type="similarity">
    <text evidence="4">Belongs to the junctophilin family.</text>
</comment>
<keyword evidence="10 12" id="KW-0472">Membrane</keyword>
<evidence type="ECO:0000256" key="8">
    <source>
        <dbReference type="ARBA" id="ARBA00022824"/>
    </source>
</evidence>
<dbReference type="SMART" id="SM00698">
    <property type="entry name" value="MORN"/>
    <property type="match status" value="6"/>
</dbReference>
<protein>
    <submittedName>
        <fullName evidence="13">Jph-1</fullName>
    </submittedName>
</protein>
<evidence type="ECO:0000256" key="12">
    <source>
        <dbReference type="SAM" id="Phobius"/>
    </source>
</evidence>
<evidence type="ECO:0000256" key="4">
    <source>
        <dbReference type="ARBA" id="ARBA00008599"/>
    </source>
</evidence>
<reference evidence="14" key="1">
    <citation type="journal article" date="2008" name="Nat. Genet.">
        <title>The Pristionchus pacificus genome provides a unique perspective on nematode lifestyle and parasitism.</title>
        <authorList>
            <person name="Dieterich C."/>
            <person name="Clifton S.W."/>
            <person name="Schuster L.N."/>
            <person name="Chinwalla A."/>
            <person name="Delehaunty K."/>
            <person name="Dinkelacker I."/>
            <person name="Fulton L."/>
            <person name="Fulton R."/>
            <person name="Godfrey J."/>
            <person name="Minx P."/>
            <person name="Mitreva M."/>
            <person name="Roeseler W."/>
            <person name="Tian H."/>
            <person name="Witte H."/>
            <person name="Yang S.P."/>
            <person name="Wilson R.K."/>
            <person name="Sommer R.J."/>
        </authorList>
    </citation>
    <scope>NUCLEOTIDE SEQUENCE [LARGE SCALE GENOMIC DNA]</scope>
    <source>
        <strain evidence="14">PS312</strain>
    </source>
</reference>
<gene>
    <name evidence="13" type="primary">WBGene00103886</name>
</gene>
<dbReference type="Proteomes" id="UP000005239">
    <property type="component" value="Unassembled WGS sequence"/>
</dbReference>
<dbReference type="Gene3D" id="2.20.110.10">
    <property type="entry name" value="Histone H3 K4-specific methyltransferase SET7/9 N-terminal domain"/>
    <property type="match status" value="1"/>
</dbReference>
<keyword evidence="9 12" id="KW-1133">Transmembrane helix</keyword>
<keyword evidence="8" id="KW-0256">Endoplasmic reticulum</keyword>
<dbReference type="GO" id="GO:0040011">
    <property type="term" value="P:locomotion"/>
    <property type="evidence" value="ECO:0007669"/>
    <property type="project" value="EnsemblMetazoa"/>
</dbReference>
<evidence type="ECO:0000313" key="14">
    <source>
        <dbReference type="Proteomes" id="UP000005239"/>
    </source>
</evidence>
<evidence type="ECO:0000256" key="11">
    <source>
        <dbReference type="SAM" id="MobiDB-lite"/>
    </source>
</evidence>
<feature type="region of interest" description="Disordered" evidence="11">
    <location>
        <begin position="615"/>
        <end position="744"/>
    </location>
</feature>
<keyword evidence="6 12" id="KW-0812">Transmembrane</keyword>
<dbReference type="PANTHER" id="PTHR23085:SF16">
    <property type="entry name" value="GH28348P"/>
    <property type="match status" value="1"/>
</dbReference>
<dbReference type="AlphaFoldDB" id="A0A2A6BN52"/>
<dbReference type="OrthoDB" id="284854at2759"/>
<feature type="compositionally biased region" description="Polar residues" evidence="11">
    <location>
        <begin position="647"/>
        <end position="664"/>
    </location>
</feature>
<feature type="transmembrane region" description="Helical" evidence="12">
    <location>
        <begin position="825"/>
        <end position="846"/>
    </location>
</feature>
<name>A0A2A6BN52_PRIPA</name>
<accession>A0A2A6BN52</accession>
<keyword evidence="5" id="KW-1003">Cell membrane</keyword>
<evidence type="ECO:0000256" key="3">
    <source>
        <dbReference type="ARBA" id="ARBA00004236"/>
    </source>
</evidence>
<evidence type="ECO:0000256" key="5">
    <source>
        <dbReference type="ARBA" id="ARBA00022475"/>
    </source>
</evidence>
<dbReference type="GO" id="GO:0005789">
    <property type="term" value="C:endoplasmic reticulum membrane"/>
    <property type="evidence" value="ECO:0000318"/>
    <property type="project" value="GO_Central"/>
</dbReference>
<feature type="region of interest" description="Disordered" evidence="11">
    <location>
        <begin position="419"/>
        <end position="469"/>
    </location>
</feature>
<dbReference type="GO" id="GO:0005886">
    <property type="term" value="C:plasma membrane"/>
    <property type="evidence" value="ECO:0000318"/>
    <property type="project" value="GO_Central"/>
</dbReference>
<comment type="subcellular location">
    <subcellularLocation>
        <location evidence="3">Cell membrane</location>
    </subcellularLocation>
    <subcellularLocation>
        <location evidence="2">Endomembrane system</location>
        <topology evidence="2">Peripheral membrane protein</topology>
    </subcellularLocation>
    <subcellularLocation>
        <location evidence="1">Endoplasmic reticulum membrane</location>
        <topology evidence="1">Single-pass type IV membrane protein</topology>
    </subcellularLocation>
</comment>
<dbReference type="SUPFAM" id="SSF82185">
    <property type="entry name" value="Histone H3 K4-specific methyltransferase SET7/9 N-terminal domain"/>
    <property type="match status" value="2"/>
</dbReference>
<dbReference type="PANTHER" id="PTHR23085">
    <property type="entry name" value="GH28348P"/>
    <property type="match status" value="1"/>
</dbReference>
<evidence type="ECO:0000313" key="13">
    <source>
        <dbReference type="EnsemblMetazoa" id="PPA14332.1"/>
    </source>
</evidence>
<evidence type="ECO:0000256" key="6">
    <source>
        <dbReference type="ARBA" id="ARBA00022692"/>
    </source>
</evidence>
<feature type="compositionally biased region" description="Basic and acidic residues" evidence="11">
    <location>
        <begin position="710"/>
        <end position="721"/>
    </location>
</feature>
<dbReference type="GO" id="GO:1901076">
    <property type="term" value="P:positive regulation of engulfment of apoptotic cell"/>
    <property type="evidence" value="ECO:0007669"/>
    <property type="project" value="EnsemblMetazoa"/>
</dbReference>
<organism evidence="13 14">
    <name type="scientific">Pristionchus pacificus</name>
    <name type="common">Parasitic nematode worm</name>
    <dbReference type="NCBI Taxonomy" id="54126"/>
    <lineage>
        <taxon>Eukaryota</taxon>
        <taxon>Metazoa</taxon>
        <taxon>Ecdysozoa</taxon>
        <taxon>Nematoda</taxon>
        <taxon>Chromadorea</taxon>
        <taxon>Rhabditida</taxon>
        <taxon>Rhabditina</taxon>
        <taxon>Diplogasteromorpha</taxon>
        <taxon>Diplogasteroidea</taxon>
        <taxon>Neodiplogasteridae</taxon>
        <taxon>Pristionchus</taxon>
    </lineage>
</organism>
<proteinExistence type="inferred from homology"/>
<sequence length="861" mass="95855">MSMNGGRFEFDDGGSYCGGWEEAKAHGHGVCTGPQGKGEYSGAWHYGFEVSGEYRWASGNVYSGQWQNGRRHGLGQETRGRWRYMGDWTSGSKGRYGVRSSMTSQARYAGTWSANYHDGYGTEVYVDGGMYQGQWLRGMRHGFGVRKSAVHSTAARLRRANNHVSLTSLRSGQLDMNNDEEENKNNFEGRGGFVLKASSNAPQRRRRSLSERSLAMKRSLLSGLRIKKQHSTGDIHQKVSNYTTGSMMSCASDDSNGKEIHHADVSILTANVIKVEEEQIDDNAVESYYGEWKNDGRSGYGICERSDGLKYQGEWAKNMKNGYGVTTMKDGTKEEGKYKDNVLIMSMKKKGVLFVRSSRLRERVEGSVEAAARSADIAKQKADIAASRTSTAKERAEQAAQCARQAREDSDMARIHAKQFDPNFKQPGTEGLRRAANSVDSPRTQLSSDLSSRSSKPPSFDHTGDMATDPLAYGNHVAAPQPRLPHQHVIEPSSNGTQYGWRPTKEQSTQYGWQVDQVRMEWTKELWHYIKTGAPCCGSRITTSSASSHLLHVNPPHQVSFDESSFPSTSTGYNHQGQQNYVQQGGQPPQQQHQYHNGPQEHKISYQQQASGPYQRFVSLPPLGPSTSSASTTPGTASARSYYDQPHPSNRDSIASSQPSTSGATPKESLVTPPSPKTVAPPRNELQSSRVSLVQADDHYEQYGMRSRRAARDESKGRAPRELSNGVGLSRRSTLAGAHDRSPLGALPQLRTLDATAEGEDQMGSLPNLARLEETNLRMNREEAARLASDRRQQMFREEEDRELLRANPLRWFVHPTFRNMLRRWKVPILLVVANLALLILFYSLVTYEKKKSVAAASKKH</sequence>
<feature type="compositionally biased region" description="Polar residues" evidence="11">
    <location>
        <begin position="561"/>
        <end position="571"/>
    </location>
</feature>
<feature type="region of interest" description="Disordered" evidence="11">
    <location>
        <begin position="558"/>
        <end position="599"/>
    </location>
</feature>
<dbReference type="InterPro" id="IPR017191">
    <property type="entry name" value="Junctophilin"/>
</dbReference>
<reference evidence="13" key="2">
    <citation type="submission" date="2022-06" db="UniProtKB">
        <authorList>
            <consortium name="EnsemblMetazoa"/>
        </authorList>
    </citation>
    <scope>IDENTIFICATION</scope>
    <source>
        <strain evidence="13">PS312</strain>
    </source>
</reference>
<feature type="compositionally biased region" description="Low complexity" evidence="11">
    <location>
        <begin position="572"/>
        <end position="598"/>
    </location>
</feature>
<dbReference type="FunFam" id="2.20.110.10:FF:000025">
    <property type="entry name" value="MORN repeat, putative"/>
    <property type="match status" value="1"/>
</dbReference>
<feature type="compositionally biased region" description="Low complexity" evidence="11">
    <location>
        <begin position="619"/>
        <end position="638"/>
    </location>
</feature>
<dbReference type="Pfam" id="PF02493">
    <property type="entry name" value="MORN"/>
    <property type="match status" value="7"/>
</dbReference>
<dbReference type="GO" id="GO:0030314">
    <property type="term" value="C:junctional membrane complex"/>
    <property type="evidence" value="ECO:0000318"/>
    <property type="project" value="GO_Central"/>
</dbReference>
<keyword evidence="14" id="KW-1185">Reference proteome</keyword>
<dbReference type="InterPro" id="IPR003409">
    <property type="entry name" value="MORN"/>
</dbReference>
<keyword evidence="7" id="KW-0677">Repeat</keyword>